<dbReference type="AlphaFoldDB" id="A0AAV0GF22"/>
<feature type="region of interest" description="Disordered" evidence="1">
    <location>
        <begin position="29"/>
        <end position="59"/>
    </location>
</feature>
<proteinExistence type="predicted"/>
<name>A0AAV0GF22_9ASTE</name>
<dbReference type="Proteomes" id="UP001152523">
    <property type="component" value="Unassembled WGS sequence"/>
</dbReference>
<feature type="compositionally biased region" description="Basic residues" evidence="1">
    <location>
        <begin position="29"/>
        <end position="56"/>
    </location>
</feature>
<organism evidence="3 4">
    <name type="scientific">Cuscuta epithymum</name>
    <dbReference type="NCBI Taxonomy" id="186058"/>
    <lineage>
        <taxon>Eukaryota</taxon>
        <taxon>Viridiplantae</taxon>
        <taxon>Streptophyta</taxon>
        <taxon>Embryophyta</taxon>
        <taxon>Tracheophyta</taxon>
        <taxon>Spermatophyta</taxon>
        <taxon>Magnoliopsida</taxon>
        <taxon>eudicotyledons</taxon>
        <taxon>Gunneridae</taxon>
        <taxon>Pentapetalae</taxon>
        <taxon>asterids</taxon>
        <taxon>lamiids</taxon>
        <taxon>Solanales</taxon>
        <taxon>Convolvulaceae</taxon>
        <taxon>Cuscuteae</taxon>
        <taxon>Cuscuta</taxon>
        <taxon>Cuscuta subgen. Cuscuta</taxon>
    </lineage>
</organism>
<comment type="caution">
    <text evidence="3">The sequence shown here is derived from an EMBL/GenBank/DDBJ whole genome shotgun (WGS) entry which is preliminary data.</text>
</comment>
<dbReference type="EMBL" id="CAMAPF010001106">
    <property type="protein sequence ID" value="CAH9146571.1"/>
    <property type="molecule type" value="Genomic_DNA"/>
</dbReference>
<feature type="compositionally biased region" description="Basic and acidic residues" evidence="1">
    <location>
        <begin position="94"/>
        <end position="117"/>
    </location>
</feature>
<accession>A0AAV0GF22</accession>
<evidence type="ECO:0000313" key="4">
    <source>
        <dbReference type="Proteomes" id="UP001152523"/>
    </source>
</evidence>
<evidence type="ECO:0000313" key="2">
    <source>
        <dbReference type="EMBL" id="CAH9112623.1"/>
    </source>
</evidence>
<dbReference type="EMBL" id="CAMAPF010000199">
    <property type="protein sequence ID" value="CAH9112623.1"/>
    <property type="molecule type" value="Genomic_DNA"/>
</dbReference>
<evidence type="ECO:0000313" key="3">
    <source>
        <dbReference type="EMBL" id="CAH9146571.1"/>
    </source>
</evidence>
<evidence type="ECO:0000256" key="1">
    <source>
        <dbReference type="SAM" id="MobiDB-lite"/>
    </source>
</evidence>
<reference evidence="3" key="1">
    <citation type="submission" date="2022-07" db="EMBL/GenBank/DDBJ databases">
        <authorList>
            <person name="Macas J."/>
            <person name="Novak P."/>
            <person name="Neumann P."/>
        </authorList>
    </citation>
    <scope>NUCLEOTIDE SEQUENCE</scope>
</reference>
<gene>
    <name evidence="2" type="ORF">CEPIT_LOCUS20013</name>
    <name evidence="3" type="ORF">CEPIT_LOCUS43087</name>
</gene>
<feature type="region of interest" description="Disordered" evidence="1">
    <location>
        <begin position="91"/>
        <end position="128"/>
    </location>
</feature>
<sequence length="128" mass="14275">MIYVYVVYKRTIEQSSSVKILRLPSLKDKRNKKNSIVRGSRRFPRPVRRSKVHRRTSCISPAGNLSGQNLYAASSKKGGMACRDNIPRAPDCIDAGREDKPSPEKKTQLYAGGRKEAGVSTARPDCCH</sequence>
<keyword evidence="4" id="KW-1185">Reference proteome</keyword>
<protein>
    <submittedName>
        <fullName evidence="3">Uncharacterized protein</fullName>
    </submittedName>
</protein>